<feature type="transmembrane region" description="Helical" evidence="1">
    <location>
        <begin position="34"/>
        <end position="55"/>
    </location>
</feature>
<gene>
    <name evidence="2" type="ORF">CEXT_572621</name>
</gene>
<keyword evidence="1" id="KW-0472">Membrane</keyword>
<reference evidence="2 3" key="1">
    <citation type="submission" date="2021-06" db="EMBL/GenBank/DDBJ databases">
        <title>Caerostris extrusa draft genome.</title>
        <authorList>
            <person name="Kono N."/>
            <person name="Arakawa K."/>
        </authorList>
    </citation>
    <scope>NUCLEOTIDE SEQUENCE [LARGE SCALE GENOMIC DNA]</scope>
</reference>
<protein>
    <submittedName>
        <fullName evidence="2">Uncharacterized protein</fullName>
    </submittedName>
</protein>
<evidence type="ECO:0000313" key="2">
    <source>
        <dbReference type="EMBL" id="GIX90212.1"/>
    </source>
</evidence>
<accession>A0AAV4NZ91</accession>
<keyword evidence="3" id="KW-1185">Reference proteome</keyword>
<keyword evidence="1" id="KW-0812">Transmembrane</keyword>
<dbReference type="Proteomes" id="UP001054945">
    <property type="component" value="Unassembled WGS sequence"/>
</dbReference>
<name>A0AAV4NZ91_CAEEX</name>
<comment type="caution">
    <text evidence="2">The sequence shown here is derived from an EMBL/GenBank/DDBJ whole genome shotgun (WGS) entry which is preliminary data.</text>
</comment>
<evidence type="ECO:0000313" key="3">
    <source>
        <dbReference type="Proteomes" id="UP001054945"/>
    </source>
</evidence>
<dbReference type="AlphaFoldDB" id="A0AAV4NZ91"/>
<keyword evidence="1" id="KW-1133">Transmembrane helix</keyword>
<organism evidence="2 3">
    <name type="scientific">Caerostris extrusa</name>
    <name type="common">Bark spider</name>
    <name type="synonym">Caerostris bankana</name>
    <dbReference type="NCBI Taxonomy" id="172846"/>
    <lineage>
        <taxon>Eukaryota</taxon>
        <taxon>Metazoa</taxon>
        <taxon>Ecdysozoa</taxon>
        <taxon>Arthropoda</taxon>
        <taxon>Chelicerata</taxon>
        <taxon>Arachnida</taxon>
        <taxon>Araneae</taxon>
        <taxon>Araneomorphae</taxon>
        <taxon>Entelegynae</taxon>
        <taxon>Araneoidea</taxon>
        <taxon>Araneidae</taxon>
        <taxon>Caerostris</taxon>
    </lineage>
</organism>
<sequence length="69" mass="8030">MQSIINSVLALIVKNQANYAICSEARKTIKKVIFFCRVFVFPSSFDFFFFLYLSVGREFVGRLSRSKLH</sequence>
<proteinExistence type="predicted"/>
<evidence type="ECO:0000256" key="1">
    <source>
        <dbReference type="SAM" id="Phobius"/>
    </source>
</evidence>
<dbReference type="EMBL" id="BPLR01003917">
    <property type="protein sequence ID" value="GIX90212.1"/>
    <property type="molecule type" value="Genomic_DNA"/>
</dbReference>